<proteinExistence type="predicted"/>
<dbReference type="PROSITE" id="PS50042">
    <property type="entry name" value="CNMP_BINDING_3"/>
    <property type="match status" value="1"/>
</dbReference>
<dbReference type="InterPro" id="IPR005821">
    <property type="entry name" value="Ion_trans_dom"/>
</dbReference>
<keyword evidence="5" id="KW-0406">Ion transport</keyword>
<keyword evidence="6 8" id="KW-0472">Membrane</keyword>
<dbReference type="EMBL" id="HBEC01025748">
    <property type="protein sequence ID" value="CAD8293087.1"/>
    <property type="molecule type" value="Transcribed_RNA"/>
</dbReference>
<evidence type="ECO:0000256" key="6">
    <source>
        <dbReference type="ARBA" id="ARBA00023136"/>
    </source>
</evidence>
<feature type="region of interest" description="Disordered" evidence="7">
    <location>
        <begin position="1"/>
        <end position="66"/>
    </location>
</feature>
<evidence type="ECO:0000256" key="2">
    <source>
        <dbReference type="ARBA" id="ARBA00022448"/>
    </source>
</evidence>
<evidence type="ECO:0000256" key="5">
    <source>
        <dbReference type="ARBA" id="ARBA00023065"/>
    </source>
</evidence>
<accession>A0A7R9VE78</accession>
<evidence type="ECO:0000256" key="3">
    <source>
        <dbReference type="ARBA" id="ARBA00022692"/>
    </source>
</evidence>
<dbReference type="SUPFAM" id="SSF51206">
    <property type="entry name" value="cAMP-binding domain-like"/>
    <property type="match status" value="1"/>
</dbReference>
<evidence type="ECO:0000313" key="10">
    <source>
        <dbReference type="EMBL" id="CAD8293087.1"/>
    </source>
</evidence>
<evidence type="ECO:0000259" key="9">
    <source>
        <dbReference type="PROSITE" id="PS50042"/>
    </source>
</evidence>
<dbReference type="InterPro" id="IPR018490">
    <property type="entry name" value="cNMP-bd_dom_sf"/>
</dbReference>
<dbReference type="Gene3D" id="1.10.287.630">
    <property type="entry name" value="Helix hairpin bin"/>
    <property type="match status" value="1"/>
</dbReference>
<dbReference type="InterPro" id="IPR000595">
    <property type="entry name" value="cNMP-bd_dom"/>
</dbReference>
<keyword evidence="3 8" id="KW-0812">Transmembrane</keyword>
<dbReference type="SUPFAM" id="SSF81324">
    <property type="entry name" value="Voltage-gated potassium channels"/>
    <property type="match status" value="1"/>
</dbReference>
<dbReference type="SMART" id="SM00100">
    <property type="entry name" value="cNMP"/>
    <property type="match status" value="1"/>
</dbReference>
<comment type="subcellular location">
    <subcellularLocation>
        <location evidence="1">Membrane</location>
        <topology evidence="1">Multi-pass membrane protein</topology>
    </subcellularLocation>
</comment>
<dbReference type="InterPro" id="IPR050818">
    <property type="entry name" value="KCNH_animal-type"/>
</dbReference>
<dbReference type="Gene3D" id="1.10.287.70">
    <property type="match status" value="1"/>
</dbReference>
<dbReference type="GO" id="GO:0005886">
    <property type="term" value="C:plasma membrane"/>
    <property type="evidence" value="ECO:0007669"/>
    <property type="project" value="TreeGrafter"/>
</dbReference>
<dbReference type="Gene3D" id="2.60.120.10">
    <property type="entry name" value="Jelly Rolls"/>
    <property type="match status" value="1"/>
</dbReference>
<keyword evidence="4 8" id="KW-1133">Transmembrane helix</keyword>
<evidence type="ECO:0000256" key="4">
    <source>
        <dbReference type="ARBA" id="ARBA00022989"/>
    </source>
</evidence>
<keyword evidence="2" id="KW-0813">Transport</keyword>
<dbReference type="GO" id="GO:0042391">
    <property type="term" value="P:regulation of membrane potential"/>
    <property type="evidence" value="ECO:0007669"/>
    <property type="project" value="TreeGrafter"/>
</dbReference>
<organism evidence="10">
    <name type="scientific">Chlamydomonas euryale</name>
    <dbReference type="NCBI Taxonomy" id="1486919"/>
    <lineage>
        <taxon>Eukaryota</taxon>
        <taxon>Viridiplantae</taxon>
        <taxon>Chlorophyta</taxon>
        <taxon>core chlorophytes</taxon>
        <taxon>Chlorophyceae</taxon>
        <taxon>CS clade</taxon>
        <taxon>Chlamydomonadales</taxon>
        <taxon>Chlamydomonadaceae</taxon>
        <taxon>Chlamydomonas</taxon>
    </lineage>
</organism>
<dbReference type="AlphaFoldDB" id="A0A7R9VE78"/>
<dbReference type="CDD" id="cd00038">
    <property type="entry name" value="CAP_ED"/>
    <property type="match status" value="1"/>
</dbReference>
<gene>
    <name evidence="10" type="ORF">CEUR00632_LOCUS11827</name>
</gene>
<feature type="transmembrane region" description="Helical" evidence="8">
    <location>
        <begin position="324"/>
        <end position="345"/>
    </location>
</feature>
<evidence type="ECO:0000256" key="1">
    <source>
        <dbReference type="ARBA" id="ARBA00004141"/>
    </source>
</evidence>
<dbReference type="PANTHER" id="PTHR10217:SF435">
    <property type="entry name" value="POTASSIUM VOLTAGE-GATED CHANNEL PROTEIN EAG"/>
    <property type="match status" value="1"/>
</dbReference>
<dbReference type="InterPro" id="IPR014710">
    <property type="entry name" value="RmlC-like_jellyroll"/>
</dbReference>
<reference evidence="10" key="1">
    <citation type="submission" date="2021-01" db="EMBL/GenBank/DDBJ databases">
        <authorList>
            <person name="Corre E."/>
            <person name="Pelletier E."/>
            <person name="Niang G."/>
            <person name="Scheremetjew M."/>
            <person name="Finn R."/>
            <person name="Kale V."/>
            <person name="Holt S."/>
            <person name="Cochrane G."/>
            <person name="Meng A."/>
            <person name="Brown T."/>
            <person name="Cohen L."/>
        </authorList>
    </citation>
    <scope>NUCLEOTIDE SEQUENCE</scope>
    <source>
        <strain evidence="10">CCMP219</strain>
    </source>
</reference>
<sequence>MSRTSSTVELLEGGMQSSSAPDAPMGPRPSGPKALKRKKSVAFYGGDAPAIEAPPPKSQASSFGSLGSFVNRSGGGGGGGGIMDVSRHKKDLRSQKTFVADGSGSINDRSERRAARQRRRFWSKVRLHLRPSFWLYWLDKNLPIIDPRLLPRTIWDFWMLALVIYVCFTVPYSVGFGYHSLYLSPYIGFNSESPPPGQPFPPPAPPHAIPTHLTAAGEAFDAVTWVVDVFFWLDLLSNFRTAYIDSSANLVRNGGQIARNYLKLWFWLDLLASVPFDKIVLLFVELSGSELAALQLVRVLRLLRLARLMRVLERLRSAGTFLRLAKLLFFVLVVVHWTTCLWFFIFQMTYNTIQQPWSFTEQVEFGSSTFTYFLAAFYNTFVLMIGNNIDPGNSWEQALCCFVTLGGAAFYSIILGSISLLVSNMDPGATRHRLKRDIIHNTMRYLGVNKELVNKVSAYFDYLLQRSHPGPDGLNTLQQLPKSMFRDISVWMYYEGVKKVPLFQDCEDAFIRQLVMRLRLQVYLTGETVFRIGDVGHEMYFITKGFVAVTNEIDEMLTMLPKGAFFGELGLLAAAHRTASCTAMCESDLSMLTASDLMSAMSAFPDSARVVRERSFKRLIELQSAHNEQQRRAALIQVVEEEIEAQEMEELIKSRGAAGLMLGVNLSRSAPTLAPGPLPPPPLGVGTRHGSLPRMGDYGAARGASTSGILRNPSLEGGRAAAGGGMARRSSMLGRGGGISEVLNYSGEDTDTVLDALIRTCGGATARVSAMEDSMKQMADHLEGLAGSDKMEHGHTMELDL</sequence>
<name>A0A7R9VE78_9CHLO</name>
<feature type="domain" description="Cyclic nucleotide-binding" evidence="9">
    <location>
        <begin position="502"/>
        <end position="618"/>
    </location>
</feature>
<dbReference type="Pfam" id="PF00027">
    <property type="entry name" value="cNMP_binding"/>
    <property type="match status" value="1"/>
</dbReference>
<feature type="transmembrane region" description="Helical" evidence="8">
    <location>
        <begin position="157"/>
        <end position="178"/>
    </location>
</feature>
<feature type="transmembrane region" description="Helical" evidence="8">
    <location>
        <begin position="398"/>
        <end position="422"/>
    </location>
</feature>
<evidence type="ECO:0000256" key="7">
    <source>
        <dbReference type="SAM" id="MobiDB-lite"/>
    </source>
</evidence>
<dbReference type="Pfam" id="PF00520">
    <property type="entry name" value="Ion_trans"/>
    <property type="match status" value="1"/>
</dbReference>
<feature type="transmembrane region" description="Helical" evidence="8">
    <location>
        <begin position="365"/>
        <end position="386"/>
    </location>
</feature>
<dbReference type="PANTHER" id="PTHR10217">
    <property type="entry name" value="VOLTAGE AND LIGAND GATED POTASSIUM CHANNEL"/>
    <property type="match status" value="1"/>
</dbReference>
<dbReference type="GO" id="GO:0005249">
    <property type="term" value="F:voltage-gated potassium channel activity"/>
    <property type="evidence" value="ECO:0007669"/>
    <property type="project" value="TreeGrafter"/>
</dbReference>
<evidence type="ECO:0000256" key="8">
    <source>
        <dbReference type="SAM" id="Phobius"/>
    </source>
</evidence>
<protein>
    <recommendedName>
        <fullName evidence="9">Cyclic nucleotide-binding domain-containing protein</fullName>
    </recommendedName>
</protein>